<accession>A0A8E5MJ73</accession>
<keyword evidence="2" id="KW-1185">Reference proteome</keyword>
<dbReference type="EMBL" id="CP072756">
    <property type="protein sequence ID" value="QUC21736.1"/>
    <property type="molecule type" value="Genomic_DNA"/>
</dbReference>
<dbReference type="KEGG" id="uvi:66066756"/>
<dbReference type="GeneID" id="66066756"/>
<dbReference type="Proteomes" id="UP000027002">
    <property type="component" value="Chromosome 4"/>
</dbReference>
<organism evidence="1 2">
    <name type="scientific">Ustilaginoidea virens</name>
    <name type="common">Rice false smut fungus</name>
    <name type="synonym">Villosiclava virens</name>
    <dbReference type="NCBI Taxonomy" id="1159556"/>
    <lineage>
        <taxon>Eukaryota</taxon>
        <taxon>Fungi</taxon>
        <taxon>Dikarya</taxon>
        <taxon>Ascomycota</taxon>
        <taxon>Pezizomycotina</taxon>
        <taxon>Sordariomycetes</taxon>
        <taxon>Hypocreomycetidae</taxon>
        <taxon>Hypocreales</taxon>
        <taxon>Clavicipitaceae</taxon>
        <taxon>Ustilaginoidea</taxon>
    </lineage>
</organism>
<protein>
    <submittedName>
        <fullName evidence="1">Uncharacterized protein</fullName>
    </submittedName>
</protein>
<dbReference type="AlphaFoldDB" id="A0A8E5MJ73"/>
<reference evidence="1" key="1">
    <citation type="submission" date="2020-03" db="EMBL/GenBank/DDBJ databases">
        <title>A mixture of massive structural variations and highly conserved coding sequences in Ustilaginoidea virens genome.</title>
        <authorList>
            <person name="Zhang K."/>
            <person name="Zhao Z."/>
            <person name="Zhang Z."/>
            <person name="Li Y."/>
            <person name="Hsiang T."/>
            <person name="Sun W."/>
        </authorList>
    </citation>
    <scope>NUCLEOTIDE SEQUENCE</scope>
    <source>
        <strain evidence="1">UV-8b</strain>
    </source>
</reference>
<name>A0A8E5MJ73_USTVR</name>
<evidence type="ECO:0000313" key="1">
    <source>
        <dbReference type="EMBL" id="QUC21736.1"/>
    </source>
</evidence>
<evidence type="ECO:0000313" key="2">
    <source>
        <dbReference type="Proteomes" id="UP000027002"/>
    </source>
</evidence>
<proteinExistence type="predicted"/>
<sequence>MATIGNVGEDVNGLGGLALLYYPLAVLYQPSHNTLWFSKEIENVLQARELGDTYKATDCSHSWWVEISFSYIIQAHITTGASAG</sequence>
<gene>
    <name evidence="1" type="ORF">UV8b_05979</name>
</gene>
<dbReference type="RefSeq" id="XP_042999409.1">
    <property type="nucleotide sequence ID" value="XM_043143476.1"/>
</dbReference>